<organism evidence="2">
    <name type="scientific">Octopus bimaculoides</name>
    <name type="common">California two-spotted octopus</name>
    <dbReference type="NCBI Taxonomy" id="37653"/>
    <lineage>
        <taxon>Eukaryota</taxon>
        <taxon>Metazoa</taxon>
        <taxon>Spiralia</taxon>
        <taxon>Lophotrochozoa</taxon>
        <taxon>Mollusca</taxon>
        <taxon>Cephalopoda</taxon>
        <taxon>Coleoidea</taxon>
        <taxon>Octopodiformes</taxon>
        <taxon>Octopoda</taxon>
        <taxon>Incirrata</taxon>
        <taxon>Octopodidae</taxon>
        <taxon>Octopus</taxon>
    </lineage>
</organism>
<dbReference type="EMBL" id="KQ430417">
    <property type="protein sequence ID" value="KOF64172.1"/>
    <property type="molecule type" value="Genomic_DNA"/>
</dbReference>
<name>A0A0L8FJ83_OCTBM</name>
<proteinExistence type="predicted"/>
<dbReference type="AlphaFoldDB" id="A0A0L8FJ83"/>
<protein>
    <submittedName>
        <fullName evidence="2">Uncharacterized protein</fullName>
    </submittedName>
</protein>
<evidence type="ECO:0000313" key="2">
    <source>
        <dbReference type="EMBL" id="KOF64172.1"/>
    </source>
</evidence>
<gene>
    <name evidence="2" type="ORF">OCBIM_22017688mg</name>
</gene>
<feature type="region of interest" description="Disordered" evidence="1">
    <location>
        <begin position="49"/>
        <end position="89"/>
    </location>
</feature>
<sequence>LTNSSVKTSFHHQLLFFEFLNSAATVAEVNVDRIREPSVSLTVGEQTIKRLGDREMERERERERAGEQEIEKQRERERGEDREKRDIGR</sequence>
<evidence type="ECO:0000256" key="1">
    <source>
        <dbReference type="SAM" id="MobiDB-lite"/>
    </source>
</evidence>
<reference evidence="2" key="1">
    <citation type="submission" date="2015-07" db="EMBL/GenBank/DDBJ databases">
        <title>MeaNS - Measles Nucleotide Surveillance Program.</title>
        <authorList>
            <person name="Tran T."/>
            <person name="Druce J."/>
        </authorList>
    </citation>
    <scope>NUCLEOTIDE SEQUENCE</scope>
    <source>
        <strain evidence="2">UCB-OBI-ISO-001</strain>
        <tissue evidence="2">Gonad</tissue>
    </source>
</reference>
<accession>A0A0L8FJ83</accession>
<feature type="non-terminal residue" evidence="2">
    <location>
        <position position="1"/>
    </location>
</feature>